<dbReference type="PANTHER" id="PTHR24305">
    <property type="entry name" value="CYTOCHROME P450"/>
    <property type="match status" value="1"/>
</dbReference>
<name>A0A2J6Q0N9_9HELO</name>
<evidence type="ECO:0000256" key="2">
    <source>
        <dbReference type="SAM" id="Phobius"/>
    </source>
</evidence>
<dbReference type="InterPro" id="IPR036396">
    <property type="entry name" value="Cyt_P450_sf"/>
</dbReference>
<dbReference type="Proteomes" id="UP000235672">
    <property type="component" value="Unassembled WGS sequence"/>
</dbReference>
<keyword evidence="3" id="KW-0808">Transferase</keyword>
<dbReference type="SUPFAM" id="SSF48264">
    <property type="entry name" value="Cytochrome P450"/>
    <property type="match status" value="1"/>
</dbReference>
<dbReference type="PRINTS" id="PR00385">
    <property type="entry name" value="P450"/>
</dbReference>
<keyword evidence="2" id="KW-0812">Transmembrane</keyword>
<protein>
    <submittedName>
        <fullName evidence="3">Pisatin demethylase</fullName>
    </submittedName>
</protein>
<feature type="transmembrane region" description="Helical" evidence="2">
    <location>
        <begin position="6"/>
        <end position="28"/>
    </location>
</feature>
<dbReference type="GO" id="GO:0020037">
    <property type="term" value="F:heme binding"/>
    <property type="evidence" value="ECO:0007669"/>
    <property type="project" value="InterPro"/>
</dbReference>
<dbReference type="OrthoDB" id="1470350at2759"/>
<keyword evidence="1" id="KW-0408">Iron</keyword>
<evidence type="ECO:0000313" key="3">
    <source>
        <dbReference type="EMBL" id="PMD19818.1"/>
    </source>
</evidence>
<keyword evidence="1" id="KW-0349">Heme</keyword>
<evidence type="ECO:0000256" key="1">
    <source>
        <dbReference type="PIRSR" id="PIRSR602401-1"/>
    </source>
</evidence>
<gene>
    <name evidence="3" type="ORF">NA56DRAFT_646745</name>
</gene>
<keyword evidence="4" id="KW-1185">Reference proteome</keyword>
<dbReference type="AlphaFoldDB" id="A0A2J6Q0N9"/>
<dbReference type="GO" id="GO:0016705">
    <property type="term" value="F:oxidoreductase activity, acting on paired donors, with incorporation or reduction of molecular oxygen"/>
    <property type="evidence" value="ECO:0007669"/>
    <property type="project" value="InterPro"/>
</dbReference>
<dbReference type="GO" id="GO:0004497">
    <property type="term" value="F:monooxygenase activity"/>
    <property type="evidence" value="ECO:0007669"/>
    <property type="project" value="InterPro"/>
</dbReference>
<feature type="binding site" description="axial binding residue" evidence="1">
    <location>
        <position position="445"/>
    </location>
    <ligand>
        <name>heme</name>
        <dbReference type="ChEBI" id="CHEBI:30413"/>
    </ligand>
    <ligandPart>
        <name>Fe</name>
        <dbReference type="ChEBI" id="CHEBI:18248"/>
    </ligandPart>
</feature>
<dbReference type="GO" id="GO:0008168">
    <property type="term" value="F:methyltransferase activity"/>
    <property type="evidence" value="ECO:0007669"/>
    <property type="project" value="UniProtKB-KW"/>
</dbReference>
<keyword evidence="2" id="KW-1133">Transmembrane helix</keyword>
<dbReference type="CDD" id="cd11060">
    <property type="entry name" value="CYP57A1-like"/>
    <property type="match status" value="1"/>
</dbReference>
<dbReference type="PRINTS" id="PR00463">
    <property type="entry name" value="EP450I"/>
</dbReference>
<dbReference type="EMBL" id="KZ613487">
    <property type="protein sequence ID" value="PMD19818.1"/>
    <property type="molecule type" value="Genomic_DNA"/>
</dbReference>
<accession>A0A2J6Q0N9</accession>
<sequence>MGSTSTGLVRLGPLVWGLLAFLIGTAIVRRTRTWLRLRHIPGPRFAGISELWLLRKTFGGRCHLDTAEACTKYGSIVRIGPHQLVTNDPEVLRRMSAVRSPYRRSNWYDGIRLEADYDNVLSTRDENRHNDLRAKMAAGYSGKENDHLEDSVDANIARLLKLLESKYLSTDTDFKPVDFAPKSQYFTLDVISEIAFGEAFGNLEADDDVASYIKASDETIPFIIVLGIFPWLARIVYSWPCKYLLPSDKDKDGMGKLMRIAKAVSAERFGENRKDRRDMLGSFIRHGLSQQEMQHEILLQLVAGSDTTAQAIRGTLLYIVTNPPVQEKLLRELSTAKISNPIKDAEARELPYLQAVIKEGLRIYPPVTGLFLKEVPPGGDTLNGIFVPGGACIGSAAFGVMRNPKIWGNDANLFRPERWLEADRETLQQMELNLELSFGYGRYQCLGKNIARMELNKIFVGLLRHFEFTIVDPGSPWVSVNWGLFLQKDMWMRVTRREATF</sequence>
<dbReference type="STRING" id="1745343.A0A2J6Q0N9"/>
<evidence type="ECO:0000313" key="4">
    <source>
        <dbReference type="Proteomes" id="UP000235672"/>
    </source>
</evidence>
<proteinExistence type="predicted"/>
<organism evidence="3 4">
    <name type="scientific">Hyaloscypha hepaticicola</name>
    <dbReference type="NCBI Taxonomy" id="2082293"/>
    <lineage>
        <taxon>Eukaryota</taxon>
        <taxon>Fungi</taxon>
        <taxon>Dikarya</taxon>
        <taxon>Ascomycota</taxon>
        <taxon>Pezizomycotina</taxon>
        <taxon>Leotiomycetes</taxon>
        <taxon>Helotiales</taxon>
        <taxon>Hyaloscyphaceae</taxon>
        <taxon>Hyaloscypha</taxon>
    </lineage>
</organism>
<dbReference type="InterPro" id="IPR002401">
    <property type="entry name" value="Cyt_P450_E_grp-I"/>
</dbReference>
<reference evidence="3 4" key="1">
    <citation type="submission" date="2016-05" db="EMBL/GenBank/DDBJ databases">
        <title>A degradative enzymes factory behind the ericoid mycorrhizal symbiosis.</title>
        <authorList>
            <consortium name="DOE Joint Genome Institute"/>
            <person name="Martino E."/>
            <person name="Morin E."/>
            <person name="Grelet G."/>
            <person name="Kuo A."/>
            <person name="Kohler A."/>
            <person name="Daghino S."/>
            <person name="Barry K."/>
            <person name="Choi C."/>
            <person name="Cichocki N."/>
            <person name="Clum A."/>
            <person name="Copeland A."/>
            <person name="Hainaut M."/>
            <person name="Haridas S."/>
            <person name="Labutti K."/>
            <person name="Lindquist E."/>
            <person name="Lipzen A."/>
            <person name="Khouja H.-R."/>
            <person name="Murat C."/>
            <person name="Ohm R."/>
            <person name="Olson A."/>
            <person name="Spatafora J."/>
            <person name="Veneault-Fourrey C."/>
            <person name="Henrissat B."/>
            <person name="Grigoriev I."/>
            <person name="Martin F."/>
            <person name="Perotto S."/>
        </authorList>
    </citation>
    <scope>NUCLEOTIDE SEQUENCE [LARGE SCALE GENOMIC DNA]</scope>
    <source>
        <strain evidence="3 4">UAMH 7357</strain>
    </source>
</reference>
<dbReference type="InterPro" id="IPR050121">
    <property type="entry name" value="Cytochrome_P450_monoxygenase"/>
</dbReference>
<dbReference type="GO" id="GO:0032259">
    <property type="term" value="P:methylation"/>
    <property type="evidence" value="ECO:0007669"/>
    <property type="project" value="UniProtKB-KW"/>
</dbReference>
<keyword evidence="2" id="KW-0472">Membrane</keyword>
<dbReference type="InterPro" id="IPR001128">
    <property type="entry name" value="Cyt_P450"/>
</dbReference>
<dbReference type="GO" id="GO:0005506">
    <property type="term" value="F:iron ion binding"/>
    <property type="evidence" value="ECO:0007669"/>
    <property type="project" value="InterPro"/>
</dbReference>
<dbReference type="Pfam" id="PF00067">
    <property type="entry name" value="p450"/>
    <property type="match status" value="1"/>
</dbReference>
<dbReference type="PANTHER" id="PTHR24305:SF168">
    <property type="entry name" value="P450, PUTATIVE (EUROFUNG)-RELATED"/>
    <property type="match status" value="1"/>
</dbReference>
<keyword evidence="3" id="KW-0489">Methyltransferase</keyword>
<comment type="cofactor">
    <cofactor evidence="1">
        <name>heme</name>
        <dbReference type="ChEBI" id="CHEBI:30413"/>
    </cofactor>
</comment>
<keyword evidence="1" id="KW-0479">Metal-binding</keyword>
<dbReference type="Gene3D" id="1.10.630.10">
    <property type="entry name" value="Cytochrome P450"/>
    <property type="match status" value="1"/>
</dbReference>